<keyword evidence="3" id="KW-0732">Signal</keyword>
<evidence type="ECO:0000313" key="5">
    <source>
        <dbReference type="EMBL" id="CAG9801428.1"/>
    </source>
</evidence>
<dbReference type="SUPFAM" id="SSF56436">
    <property type="entry name" value="C-type lectin-like"/>
    <property type="match status" value="1"/>
</dbReference>
<protein>
    <recommendedName>
        <fullName evidence="4">C-type lectin domain-containing protein</fullName>
    </recommendedName>
</protein>
<feature type="region of interest" description="Disordered" evidence="2">
    <location>
        <begin position="601"/>
        <end position="620"/>
    </location>
</feature>
<keyword evidence="6" id="KW-1185">Reference proteome</keyword>
<feature type="signal peptide" evidence="3">
    <location>
        <begin position="1"/>
        <end position="17"/>
    </location>
</feature>
<dbReference type="PROSITE" id="PS00615">
    <property type="entry name" value="C_TYPE_LECTIN_1"/>
    <property type="match status" value="1"/>
</dbReference>
<evidence type="ECO:0000256" key="3">
    <source>
        <dbReference type="SAM" id="SignalP"/>
    </source>
</evidence>
<dbReference type="InterPro" id="IPR016187">
    <property type="entry name" value="CTDL_fold"/>
</dbReference>
<feature type="compositionally biased region" description="Polar residues" evidence="2">
    <location>
        <begin position="639"/>
        <end position="650"/>
    </location>
</feature>
<feature type="region of interest" description="Disordered" evidence="2">
    <location>
        <begin position="548"/>
        <end position="568"/>
    </location>
</feature>
<feature type="region of interest" description="Disordered" evidence="2">
    <location>
        <begin position="237"/>
        <end position="274"/>
    </location>
</feature>
<sequence length="681" mass="77690">MRFLHLLLILIIGYVSAGQNDRYLVSPNPEKCKTRTKEFQYDGRNYFYSGHDKELKDQKTDWLDSRNTCRERCMETVSFETQAEFDFVKKFIEEKNIKFIWTSGRLCDFAGCEGRWDLLPKIVKGWLWSANQKQLDDTNKIPNGWDYTPWSRNGTLKRKQPDNAEFFINQATESCLGVLNNQYNDSVTWHDIACYHRTGFICEDSLELLSEAQEIKSQSENREEIVEIAPQKIITEPKPTTTSAPRSSRVTTSAAKITTERRTSPVPTTVKSTTEKKIPIISQTTANEEKTTETPTNIIETSKGPKFGGRRTRTRTTPSSTTTLEETTSQSTTTTKEAKIVEDIVQKPRKLILDTEEQILDKVQEELPDIVAKLQDQPEIIVKVEDEPVIIVKIEEEIKLTEAPIIEELTTVEAITTEEPKVSTKKTFIKRKKIFGKLKPRPVAVTEEPDSFSPVPEQLPPVSEVKKNFRKIKPRPTTTSTEQPDVIVSTTEQLTSAPIARKSFRKLVTRSTTSVPETIRTSESLEDSSRPKKIFGKLKFRTTTTKEVESTSTTVEPESISTSVEPEEITKTEQLAQEISEISTESSLSKSSDDLVELQKIDEPILTTTEEPEPEERRAIPIKRKQVKLYRKVYKTTTEASFDGPSQSIDINDETTKSSPIPIRRKVFKQRFRERSLSTNK</sequence>
<feature type="compositionally biased region" description="Polar residues" evidence="2">
    <location>
        <begin position="238"/>
        <end position="256"/>
    </location>
</feature>
<evidence type="ECO:0000256" key="1">
    <source>
        <dbReference type="ARBA" id="ARBA00023157"/>
    </source>
</evidence>
<keyword evidence="1" id="KW-1015">Disulfide bond</keyword>
<feature type="region of interest" description="Disordered" evidence="2">
    <location>
        <begin position="286"/>
        <end position="333"/>
    </location>
</feature>
<dbReference type="PROSITE" id="PS50041">
    <property type="entry name" value="C_TYPE_LECTIN_2"/>
    <property type="match status" value="1"/>
</dbReference>
<dbReference type="InterPro" id="IPR001304">
    <property type="entry name" value="C-type_lectin-like"/>
</dbReference>
<feature type="compositionally biased region" description="Low complexity" evidence="2">
    <location>
        <begin position="315"/>
        <end position="333"/>
    </location>
</feature>
<dbReference type="OrthoDB" id="6369810at2759"/>
<dbReference type="PANTHER" id="PTHR21407">
    <property type="entry name" value="RE43931P-RELATED"/>
    <property type="match status" value="1"/>
</dbReference>
<gene>
    <name evidence="5" type="ORF">CHIRRI_LOCUS4356</name>
</gene>
<feature type="compositionally biased region" description="Low complexity" evidence="2">
    <location>
        <begin position="550"/>
        <end position="564"/>
    </location>
</feature>
<feature type="domain" description="C-type lectin" evidence="4">
    <location>
        <begin position="41"/>
        <end position="203"/>
    </location>
</feature>
<dbReference type="Proteomes" id="UP001153620">
    <property type="component" value="Chromosome 1"/>
</dbReference>
<reference evidence="5" key="2">
    <citation type="submission" date="2022-10" db="EMBL/GenBank/DDBJ databases">
        <authorList>
            <consortium name="ENA_rothamsted_submissions"/>
            <consortium name="culmorum"/>
            <person name="King R."/>
        </authorList>
    </citation>
    <scope>NUCLEOTIDE SEQUENCE</scope>
</reference>
<name>A0A9N9RQN0_9DIPT</name>
<dbReference type="EMBL" id="OU895877">
    <property type="protein sequence ID" value="CAG9801428.1"/>
    <property type="molecule type" value="Genomic_DNA"/>
</dbReference>
<accession>A0A9N9RQN0</accession>
<evidence type="ECO:0000256" key="2">
    <source>
        <dbReference type="SAM" id="MobiDB-lite"/>
    </source>
</evidence>
<dbReference type="InterPro" id="IPR016186">
    <property type="entry name" value="C-type_lectin-like/link_sf"/>
</dbReference>
<feature type="chain" id="PRO_5040174649" description="C-type lectin domain-containing protein" evidence="3">
    <location>
        <begin position="18"/>
        <end position="681"/>
    </location>
</feature>
<feature type="region of interest" description="Disordered" evidence="2">
    <location>
        <begin position="639"/>
        <end position="665"/>
    </location>
</feature>
<proteinExistence type="predicted"/>
<dbReference type="Gene3D" id="3.10.100.10">
    <property type="entry name" value="Mannose-Binding Protein A, subunit A"/>
    <property type="match status" value="1"/>
</dbReference>
<organism evidence="5 6">
    <name type="scientific">Chironomus riparius</name>
    <dbReference type="NCBI Taxonomy" id="315576"/>
    <lineage>
        <taxon>Eukaryota</taxon>
        <taxon>Metazoa</taxon>
        <taxon>Ecdysozoa</taxon>
        <taxon>Arthropoda</taxon>
        <taxon>Hexapoda</taxon>
        <taxon>Insecta</taxon>
        <taxon>Pterygota</taxon>
        <taxon>Neoptera</taxon>
        <taxon>Endopterygota</taxon>
        <taxon>Diptera</taxon>
        <taxon>Nematocera</taxon>
        <taxon>Chironomoidea</taxon>
        <taxon>Chironomidae</taxon>
        <taxon>Chironominae</taxon>
        <taxon>Chironomus</taxon>
    </lineage>
</organism>
<dbReference type="AlphaFoldDB" id="A0A9N9RQN0"/>
<evidence type="ECO:0000259" key="4">
    <source>
        <dbReference type="PROSITE" id="PS50041"/>
    </source>
</evidence>
<dbReference type="CDD" id="cd00037">
    <property type="entry name" value="CLECT"/>
    <property type="match status" value="1"/>
</dbReference>
<dbReference type="PANTHER" id="PTHR21407:SF5">
    <property type="entry name" value="HL04814P"/>
    <property type="match status" value="1"/>
</dbReference>
<dbReference type="InterPro" id="IPR018378">
    <property type="entry name" value="C-type_lectin_CS"/>
</dbReference>
<reference evidence="5" key="1">
    <citation type="submission" date="2022-01" db="EMBL/GenBank/DDBJ databases">
        <authorList>
            <person name="King R."/>
        </authorList>
    </citation>
    <scope>NUCLEOTIDE SEQUENCE</scope>
</reference>
<evidence type="ECO:0000313" key="6">
    <source>
        <dbReference type="Proteomes" id="UP001153620"/>
    </source>
</evidence>